<dbReference type="AlphaFoldDB" id="A0A9D1HC76"/>
<reference evidence="2" key="2">
    <citation type="journal article" date="2021" name="PeerJ">
        <title>Extensive microbial diversity within the chicken gut microbiome revealed by metagenomics and culture.</title>
        <authorList>
            <person name="Gilroy R."/>
            <person name="Ravi A."/>
            <person name="Getino M."/>
            <person name="Pursley I."/>
            <person name="Horton D.L."/>
            <person name="Alikhan N.F."/>
            <person name="Baker D."/>
            <person name="Gharbi K."/>
            <person name="Hall N."/>
            <person name="Watson M."/>
            <person name="Adriaenssens E.M."/>
            <person name="Foster-Nyarko E."/>
            <person name="Jarju S."/>
            <person name="Secka A."/>
            <person name="Antonio M."/>
            <person name="Oren A."/>
            <person name="Chaudhuri R.R."/>
            <person name="La Ragione R."/>
            <person name="Hildebrand F."/>
            <person name="Pallen M.J."/>
        </authorList>
    </citation>
    <scope>NUCLEOTIDE SEQUENCE</scope>
    <source>
        <strain evidence="2">1383</strain>
    </source>
</reference>
<accession>A0A9D1HC76</accession>
<keyword evidence="1" id="KW-1133">Transmembrane helix</keyword>
<dbReference type="EMBL" id="DVLY01000134">
    <property type="protein sequence ID" value="HIT98247.1"/>
    <property type="molecule type" value="Genomic_DNA"/>
</dbReference>
<evidence type="ECO:0000313" key="2">
    <source>
        <dbReference type="EMBL" id="HIT98247.1"/>
    </source>
</evidence>
<keyword evidence="1" id="KW-0812">Transmembrane</keyword>
<organism evidence="2 3">
    <name type="scientific">Candidatus Merdimorpha stercoravium</name>
    <dbReference type="NCBI Taxonomy" id="2840863"/>
    <lineage>
        <taxon>Bacteria</taxon>
        <taxon>Pseudomonadati</taxon>
        <taxon>Bacteroidota</taxon>
        <taxon>Flavobacteriia</taxon>
        <taxon>Flavobacteriales</taxon>
        <taxon>Candidatus Merdimorpha</taxon>
    </lineage>
</organism>
<evidence type="ECO:0008006" key="4">
    <source>
        <dbReference type="Google" id="ProtNLM"/>
    </source>
</evidence>
<sequence>MATYQRPKSTKTQKTDAAEKIVHRLDKGAGRFETFLEKYKKQLTYVVLILVVLVLGGYGYHNWVAKPSQAEATEELAFAQQAYEMDSLRLALDGTPANPGLVKIADRYSSTDAGNVAKYLAIPLLLFKSD</sequence>
<reference evidence="2" key="1">
    <citation type="submission" date="2020-10" db="EMBL/GenBank/DDBJ databases">
        <authorList>
            <person name="Gilroy R."/>
        </authorList>
    </citation>
    <scope>NUCLEOTIDE SEQUENCE</scope>
    <source>
        <strain evidence="2">1383</strain>
    </source>
</reference>
<keyword evidence="1" id="KW-0472">Membrane</keyword>
<proteinExistence type="predicted"/>
<protein>
    <recommendedName>
        <fullName evidence="4">Tetratricopeptide repeat-like domain-containing protein</fullName>
    </recommendedName>
</protein>
<evidence type="ECO:0000313" key="3">
    <source>
        <dbReference type="Proteomes" id="UP000824161"/>
    </source>
</evidence>
<name>A0A9D1HC76_9FLAO</name>
<evidence type="ECO:0000256" key="1">
    <source>
        <dbReference type="SAM" id="Phobius"/>
    </source>
</evidence>
<feature type="transmembrane region" description="Helical" evidence="1">
    <location>
        <begin position="43"/>
        <end position="60"/>
    </location>
</feature>
<comment type="caution">
    <text evidence="2">The sequence shown here is derived from an EMBL/GenBank/DDBJ whole genome shotgun (WGS) entry which is preliminary data.</text>
</comment>
<gene>
    <name evidence="2" type="ORF">IAC44_05335</name>
</gene>
<feature type="non-terminal residue" evidence="2">
    <location>
        <position position="130"/>
    </location>
</feature>
<dbReference type="Proteomes" id="UP000824161">
    <property type="component" value="Unassembled WGS sequence"/>
</dbReference>